<evidence type="ECO:0008006" key="4">
    <source>
        <dbReference type="Google" id="ProtNLM"/>
    </source>
</evidence>
<keyword evidence="3" id="KW-1185">Reference proteome</keyword>
<comment type="caution">
    <text evidence="2">The sequence shown here is derived from an EMBL/GenBank/DDBJ whole genome shotgun (WGS) entry which is preliminary data.</text>
</comment>
<dbReference type="PROSITE" id="PS51257">
    <property type="entry name" value="PROKAR_LIPOPROTEIN"/>
    <property type="match status" value="1"/>
</dbReference>
<proteinExistence type="predicted"/>
<evidence type="ECO:0000313" key="3">
    <source>
        <dbReference type="Proteomes" id="UP000286947"/>
    </source>
</evidence>
<dbReference type="EMBL" id="PQSP01000001">
    <property type="protein sequence ID" value="RUS67729.1"/>
    <property type="molecule type" value="Genomic_DNA"/>
</dbReference>
<organism evidence="2 3">
    <name type="scientific">Saezia sanguinis</name>
    <dbReference type="NCBI Taxonomy" id="1965230"/>
    <lineage>
        <taxon>Bacteria</taxon>
        <taxon>Pseudomonadati</taxon>
        <taxon>Pseudomonadota</taxon>
        <taxon>Betaproteobacteria</taxon>
        <taxon>Burkholderiales</taxon>
        <taxon>Saeziaceae</taxon>
        <taxon>Saezia</taxon>
    </lineage>
</organism>
<accession>A0A433SG49</accession>
<gene>
    <name evidence="2" type="ORF">CUZ56_00206</name>
</gene>
<dbReference type="AlphaFoldDB" id="A0A433SG49"/>
<keyword evidence="1" id="KW-0732">Signal</keyword>
<protein>
    <recommendedName>
        <fullName evidence="4">Lipoprotein</fullName>
    </recommendedName>
</protein>
<dbReference type="RefSeq" id="WP_126977349.1">
    <property type="nucleotide sequence ID" value="NZ_PQSP01000001.1"/>
</dbReference>
<evidence type="ECO:0000313" key="2">
    <source>
        <dbReference type="EMBL" id="RUS67729.1"/>
    </source>
</evidence>
<feature type="chain" id="PRO_5019194266" description="Lipoprotein" evidence="1">
    <location>
        <begin position="24"/>
        <end position="138"/>
    </location>
</feature>
<evidence type="ECO:0000256" key="1">
    <source>
        <dbReference type="SAM" id="SignalP"/>
    </source>
</evidence>
<feature type="signal peptide" evidence="1">
    <location>
        <begin position="1"/>
        <end position="23"/>
    </location>
</feature>
<sequence precursor="true">MKKVLFLSIVASALFACASPSMSMDDYLAQYQGWSRNDLESLWGKPDQVIDNDTDVTLQFQTTRKAPVMVSPAIYQPYYDGKTTQQRIVQPERWATVEQHCKITFTLNDDVVIFSYYQGNGCVASAMPSLSDTRASTR</sequence>
<dbReference type="Proteomes" id="UP000286947">
    <property type="component" value="Unassembled WGS sequence"/>
</dbReference>
<name>A0A433SG49_9BURK</name>
<reference evidence="2 3" key="1">
    <citation type="submission" date="2018-01" db="EMBL/GenBank/DDBJ databases">
        <title>Saezia sanguinis gen. nov., sp. nov., in the order Burkholderiales isolated from human blood.</title>
        <authorList>
            <person name="Medina-Pascual M.J."/>
            <person name="Valdezate S."/>
            <person name="Monzon S."/>
            <person name="Cuesta I."/>
            <person name="Carrasco G."/>
            <person name="Villalon P."/>
            <person name="Saez-Nieto J.A."/>
        </authorList>
    </citation>
    <scope>NUCLEOTIDE SEQUENCE [LARGE SCALE GENOMIC DNA]</scope>
    <source>
        <strain evidence="2 3">CNM695-12</strain>
    </source>
</reference>